<organism evidence="1 2">
    <name type="scientific">Tothia fuscella</name>
    <dbReference type="NCBI Taxonomy" id="1048955"/>
    <lineage>
        <taxon>Eukaryota</taxon>
        <taxon>Fungi</taxon>
        <taxon>Dikarya</taxon>
        <taxon>Ascomycota</taxon>
        <taxon>Pezizomycotina</taxon>
        <taxon>Dothideomycetes</taxon>
        <taxon>Pleosporomycetidae</taxon>
        <taxon>Venturiales</taxon>
        <taxon>Cylindrosympodiaceae</taxon>
        <taxon>Tothia</taxon>
    </lineage>
</organism>
<evidence type="ECO:0000313" key="1">
    <source>
        <dbReference type="EMBL" id="KAF2421478.1"/>
    </source>
</evidence>
<evidence type="ECO:0000313" key="2">
    <source>
        <dbReference type="Proteomes" id="UP000800235"/>
    </source>
</evidence>
<keyword evidence="2" id="KW-1185">Reference proteome</keyword>
<dbReference type="OrthoDB" id="3231004at2759"/>
<dbReference type="AlphaFoldDB" id="A0A9P4TTY4"/>
<dbReference type="EMBL" id="MU007098">
    <property type="protein sequence ID" value="KAF2421478.1"/>
    <property type="molecule type" value="Genomic_DNA"/>
</dbReference>
<protein>
    <submittedName>
        <fullName evidence="1">Uncharacterized protein</fullName>
    </submittedName>
</protein>
<proteinExistence type="predicted"/>
<sequence length="467" mass="51538">MALLLAPFNSAMRIGMGFNSYTQSLCTNDVVRLPGGVRASDKDLRKIEAQQGAIDGQADTSQVVSWKAGFVESLSEVTDTLNISGALKIQIAAIGGGGSASAHYIDTTKFIKADVKYSINVDVMNQRLVAEDVTEFTPIPNVPASKFQEVYGNCYISGFIEGGVLSALITKTQLDDSKLKDIGGELSVNFDVKVAKIEGSAKGGKVNEDKSTVTKTDIMLSWSGGGDIKPDAVSNWDMKSLSAVAMEFPDRVAACPQKTYAILTKYTSLRSFHEQTVKGSPLDYEIAGIYTSSLLDAYVVAIKDLNRGVAQTRKRSSNDKLREYGKLVAADYKTRMDRYNKFKEALKKANGDSGLLEEPLPPNAVVPYESDAFGLDVAQRDCRFEMIKIVREVNEVTYDPKVAIDPNRNWRFLSPNVFKMLCPVSNFRDLIYIGQAYNLYVRRIRKRFLRPSKFPNGKKISRNVGTK</sequence>
<gene>
    <name evidence="1" type="ORF">EJ08DRAFT_641341</name>
</gene>
<accession>A0A9P4TTY4</accession>
<reference evidence="1" key="1">
    <citation type="journal article" date="2020" name="Stud. Mycol.">
        <title>101 Dothideomycetes genomes: a test case for predicting lifestyles and emergence of pathogens.</title>
        <authorList>
            <person name="Haridas S."/>
            <person name="Albert R."/>
            <person name="Binder M."/>
            <person name="Bloem J."/>
            <person name="Labutti K."/>
            <person name="Salamov A."/>
            <person name="Andreopoulos B."/>
            <person name="Baker S."/>
            <person name="Barry K."/>
            <person name="Bills G."/>
            <person name="Bluhm B."/>
            <person name="Cannon C."/>
            <person name="Castanera R."/>
            <person name="Culley D."/>
            <person name="Daum C."/>
            <person name="Ezra D."/>
            <person name="Gonzalez J."/>
            <person name="Henrissat B."/>
            <person name="Kuo A."/>
            <person name="Liang C."/>
            <person name="Lipzen A."/>
            <person name="Lutzoni F."/>
            <person name="Magnuson J."/>
            <person name="Mondo S."/>
            <person name="Nolan M."/>
            <person name="Ohm R."/>
            <person name="Pangilinan J."/>
            <person name="Park H.-J."/>
            <person name="Ramirez L."/>
            <person name="Alfaro M."/>
            <person name="Sun H."/>
            <person name="Tritt A."/>
            <person name="Yoshinaga Y."/>
            <person name="Zwiers L.-H."/>
            <person name="Turgeon B."/>
            <person name="Goodwin S."/>
            <person name="Spatafora J."/>
            <person name="Crous P."/>
            <person name="Grigoriev I."/>
        </authorList>
    </citation>
    <scope>NUCLEOTIDE SEQUENCE</scope>
    <source>
        <strain evidence="1">CBS 130266</strain>
    </source>
</reference>
<comment type="caution">
    <text evidence="1">The sequence shown here is derived from an EMBL/GenBank/DDBJ whole genome shotgun (WGS) entry which is preliminary data.</text>
</comment>
<dbReference type="Proteomes" id="UP000800235">
    <property type="component" value="Unassembled WGS sequence"/>
</dbReference>
<name>A0A9P4TTY4_9PEZI</name>